<feature type="non-terminal residue" evidence="1">
    <location>
        <position position="507"/>
    </location>
</feature>
<sequence>MSTANSQYPNKLSLSIPSSIDANHLLLDITTDLKKDYVMDTDEDGSPNGYTGGEGSPDPSSDAYNKKRHRLRPEQTRRLLEIFEKTNKPDSEMRKVLGKQLDMTPRTVQIWFQNRRAKIKREGQSTGSLRHAGFSPAGPLQGRNRLTFNRAFINRRPTGRVASDGFEHLQGLPGFEPHAHSALHGLPLQSPSQVSIPMDMHQQQQQFAMQHFSGAPSHVFGDSAIGVPLGEHTTYHRSAPATAYPGQSMGGMDSMLGNVLPLDMHGGQQFLHQSHAYQAVPSYAFTPSHTMPLNNGHMQPLPLNIRNHQASRTRAITADSQTLAQMSRLVDPSFNDSMVEYASNFKPMLDFGSHQPHFPQGDDLLSTQASSSSVSASDDISVDALLASRRRRLEDARTIARTNAQRGKHVGSDMSFGPLPANGESMSLLGVNGAPSASNAPPPVNKAATADMLPSSTLMLPHHVYQASSNNSALHQLTSSAGHSQHASVATSGPDLMGAPLVSDASS</sequence>
<accession>A0ACC1KA33</accession>
<evidence type="ECO:0000313" key="1">
    <source>
        <dbReference type="EMBL" id="KAJ2776316.1"/>
    </source>
</evidence>
<reference evidence="1" key="1">
    <citation type="submission" date="2022-07" db="EMBL/GenBank/DDBJ databases">
        <title>Phylogenomic reconstructions and comparative analyses of Kickxellomycotina fungi.</title>
        <authorList>
            <person name="Reynolds N.K."/>
            <person name="Stajich J.E."/>
            <person name="Barry K."/>
            <person name="Grigoriev I.V."/>
            <person name="Crous P."/>
            <person name="Smith M.E."/>
        </authorList>
    </citation>
    <scope>NUCLEOTIDE SEQUENCE</scope>
    <source>
        <strain evidence="1">BCRC 34191</strain>
    </source>
</reference>
<evidence type="ECO:0000313" key="2">
    <source>
        <dbReference type="Proteomes" id="UP001140066"/>
    </source>
</evidence>
<dbReference type="Proteomes" id="UP001140066">
    <property type="component" value="Unassembled WGS sequence"/>
</dbReference>
<gene>
    <name evidence="1" type="ORF">GGI18_004378</name>
</gene>
<protein>
    <submittedName>
        <fullName evidence="1">Uncharacterized protein</fullName>
    </submittedName>
</protein>
<name>A0ACC1KA33_9FUNG</name>
<proteinExistence type="predicted"/>
<dbReference type="EMBL" id="JANBUK010001972">
    <property type="protein sequence ID" value="KAJ2776316.1"/>
    <property type="molecule type" value="Genomic_DNA"/>
</dbReference>
<comment type="caution">
    <text evidence="1">The sequence shown here is derived from an EMBL/GenBank/DDBJ whole genome shotgun (WGS) entry which is preliminary data.</text>
</comment>
<keyword evidence="2" id="KW-1185">Reference proteome</keyword>
<organism evidence="1 2">
    <name type="scientific">Coemansia linderi</name>
    <dbReference type="NCBI Taxonomy" id="2663919"/>
    <lineage>
        <taxon>Eukaryota</taxon>
        <taxon>Fungi</taxon>
        <taxon>Fungi incertae sedis</taxon>
        <taxon>Zoopagomycota</taxon>
        <taxon>Kickxellomycotina</taxon>
        <taxon>Kickxellomycetes</taxon>
        <taxon>Kickxellales</taxon>
        <taxon>Kickxellaceae</taxon>
        <taxon>Coemansia</taxon>
    </lineage>
</organism>